<dbReference type="Gene3D" id="2.60.210.10">
    <property type="entry name" value="Apoptosis, Tumor Necrosis Factor Receptor Associated Protein 2, Chain A"/>
    <property type="match status" value="1"/>
</dbReference>
<dbReference type="InterPro" id="IPR008974">
    <property type="entry name" value="TRAF-like"/>
</dbReference>
<dbReference type="GO" id="GO:0016567">
    <property type="term" value="P:protein ubiquitination"/>
    <property type="evidence" value="ECO:0007669"/>
    <property type="project" value="InterPro"/>
</dbReference>
<sequence length="344" mass="39055">MGNISMEVACGTYQFKVEYSKIKDIPKGDFISSPIFIVNGHDCKIQYLPHGYDDNGIMRLIFAMNCKSGDVTASFAFGMLNKYGQLSSKACRRVNMATFRQNLWHEHGVSWSMEQSELESHFVRDGCFTLICSVTFMSESYKEVPKRYINGILPFNIDDYLFQLLEKKEAADVSFEVDGEIFTAHRSVLAARSQVFNAQLLGPMAGRGMEPIKIEDVKPMIFKAMLHFIYTDSLPDMSDENVQLVAMTQHLLVAADKYALDGLKILCEDRLLRDISMDTVISIMTLAQQLELDDMMDECLNFICEPTTLSLLATREDYVQLMLSCPSLRELIGYHIGSKIWRTA</sequence>
<dbReference type="CDD" id="cd00121">
    <property type="entry name" value="MATH"/>
    <property type="match status" value="1"/>
</dbReference>
<dbReference type="InterPro" id="IPR056423">
    <property type="entry name" value="BACK_BPM_SPOP"/>
</dbReference>
<keyword evidence="5" id="KW-1185">Reference proteome</keyword>
<reference evidence="4" key="1">
    <citation type="submission" date="2022-08" db="EMBL/GenBank/DDBJ databases">
        <authorList>
            <person name="Marques A."/>
        </authorList>
    </citation>
    <scope>NUCLEOTIDE SEQUENCE</scope>
    <source>
        <strain evidence="4">RhyPub2mFocal</strain>
        <tissue evidence="4">Leaves</tissue>
    </source>
</reference>
<evidence type="ECO:0000256" key="1">
    <source>
        <dbReference type="ARBA" id="ARBA00004906"/>
    </source>
</evidence>
<comment type="similarity">
    <text evidence="2">Belongs to the Tdpoz family.</text>
</comment>
<dbReference type="EMBL" id="JAMFTS010000003">
    <property type="protein sequence ID" value="KAJ4773720.1"/>
    <property type="molecule type" value="Genomic_DNA"/>
</dbReference>
<dbReference type="SUPFAM" id="SSF54695">
    <property type="entry name" value="POZ domain"/>
    <property type="match status" value="1"/>
</dbReference>
<evidence type="ECO:0000256" key="2">
    <source>
        <dbReference type="ARBA" id="ARBA00010846"/>
    </source>
</evidence>
<evidence type="ECO:0000259" key="3">
    <source>
        <dbReference type="PROSITE" id="PS50097"/>
    </source>
</evidence>
<dbReference type="InterPro" id="IPR000210">
    <property type="entry name" value="BTB/POZ_dom"/>
</dbReference>
<protein>
    <submittedName>
        <fullName evidence="4">BTB/POZ/MATH-domain protein</fullName>
    </submittedName>
</protein>
<dbReference type="SUPFAM" id="SSF49599">
    <property type="entry name" value="TRAF domain-like"/>
    <property type="match status" value="1"/>
</dbReference>
<dbReference type="AlphaFoldDB" id="A0AAV8DWZ9"/>
<feature type="domain" description="BTB" evidence="3">
    <location>
        <begin position="171"/>
        <end position="238"/>
    </location>
</feature>
<dbReference type="InterPro" id="IPR002083">
    <property type="entry name" value="MATH/TRAF_dom"/>
</dbReference>
<evidence type="ECO:0000313" key="4">
    <source>
        <dbReference type="EMBL" id="KAJ4773720.1"/>
    </source>
</evidence>
<dbReference type="InterPro" id="IPR011333">
    <property type="entry name" value="SKP1/BTB/POZ_sf"/>
</dbReference>
<organism evidence="4 5">
    <name type="scientific">Rhynchospora pubera</name>
    <dbReference type="NCBI Taxonomy" id="906938"/>
    <lineage>
        <taxon>Eukaryota</taxon>
        <taxon>Viridiplantae</taxon>
        <taxon>Streptophyta</taxon>
        <taxon>Embryophyta</taxon>
        <taxon>Tracheophyta</taxon>
        <taxon>Spermatophyta</taxon>
        <taxon>Magnoliopsida</taxon>
        <taxon>Liliopsida</taxon>
        <taxon>Poales</taxon>
        <taxon>Cyperaceae</taxon>
        <taxon>Cyperoideae</taxon>
        <taxon>Rhynchosporeae</taxon>
        <taxon>Rhynchospora</taxon>
    </lineage>
</organism>
<dbReference type="SMART" id="SM00225">
    <property type="entry name" value="BTB"/>
    <property type="match status" value="1"/>
</dbReference>
<dbReference type="PANTHER" id="PTHR26379">
    <property type="entry name" value="BTB/POZ AND MATH DOMAIN-CONTAINING PROTEIN 1"/>
    <property type="match status" value="1"/>
</dbReference>
<dbReference type="CDD" id="cd18280">
    <property type="entry name" value="BTB_POZ_BPM_plant"/>
    <property type="match status" value="1"/>
</dbReference>
<dbReference type="Pfam" id="PF22486">
    <property type="entry name" value="MATH_2"/>
    <property type="match status" value="1"/>
</dbReference>
<comment type="pathway">
    <text evidence="1">Protein modification; protein ubiquitination.</text>
</comment>
<name>A0AAV8DWZ9_9POAL</name>
<dbReference type="Gene3D" id="3.30.710.10">
    <property type="entry name" value="Potassium Channel Kv1.1, Chain A"/>
    <property type="match status" value="1"/>
</dbReference>
<accession>A0AAV8DWZ9</accession>
<dbReference type="PROSITE" id="PS50097">
    <property type="entry name" value="BTB"/>
    <property type="match status" value="1"/>
</dbReference>
<dbReference type="PANTHER" id="PTHR26379:SF469">
    <property type="entry name" value="MAB1"/>
    <property type="match status" value="1"/>
</dbReference>
<comment type="caution">
    <text evidence="4">The sequence shown here is derived from an EMBL/GenBank/DDBJ whole genome shotgun (WGS) entry which is preliminary data.</text>
</comment>
<dbReference type="InterPro" id="IPR045005">
    <property type="entry name" value="BPM1-6"/>
</dbReference>
<dbReference type="Proteomes" id="UP001140206">
    <property type="component" value="Chromosome 3"/>
</dbReference>
<evidence type="ECO:0000313" key="5">
    <source>
        <dbReference type="Proteomes" id="UP001140206"/>
    </source>
</evidence>
<dbReference type="Pfam" id="PF24570">
    <property type="entry name" value="BACK_BPM_SPOP"/>
    <property type="match status" value="1"/>
</dbReference>
<proteinExistence type="inferred from homology"/>
<dbReference type="Pfam" id="PF00651">
    <property type="entry name" value="BTB"/>
    <property type="match status" value="1"/>
</dbReference>
<gene>
    <name evidence="4" type="ORF">LUZ62_057977</name>
</gene>